<evidence type="ECO:0000313" key="10">
    <source>
        <dbReference type="Proteomes" id="UP000005801"/>
    </source>
</evidence>
<dbReference type="InterPro" id="IPR029024">
    <property type="entry name" value="TerB-like"/>
</dbReference>
<dbReference type="PROSITE" id="PS00107">
    <property type="entry name" value="PROTEIN_KINASE_ATP"/>
    <property type="match status" value="1"/>
</dbReference>
<dbReference type="InterPro" id="IPR008271">
    <property type="entry name" value="Ser/Thr_kinase_AS"/>
</dbReference>
<dbReference type="GO" id="GO:0005524">
    <property type="term" value="F:ATP binding"/>
    <property type="evidence" value="ECO:0007669"/>
    <property type="project" value="UniProtKB-UniRule"/>
</dbReference>
<dbReference type="RefSeq" id="WP_006969350.1">
    <property type="nucleotide sequence ID" value="NZ_ABCS01000003.1"/>
</dbReference>
<dbReference type="EC" id="2.7.11.1" evidence="1"/>
<dbReference type="InterPro" id="IPR000719">
    <property type="entry name" value="Prot_kinase_dom"/>
</dbReference>
<feature type="binding site" evidence="7">
    <location>
        <position position="51"/>
    </location>
    <ligand>
        <name>ATP</name>
        <dbReference type="ChEBI" id="CHEBI:30616"/>
    </ligand>
</feature>
<dbReference type="PROSITE" id="PS00108">
    <property type="entry name" value="PROTEIN_KINASE_ST"/>
    <property type="match status" value="1"/>
</dbReference>
<dbReference type="Gene3D" id="1.10.3680.10">
    <property type="entry name" value="TerB-like"/>
    <property type="match status" value="2"/>
</dbReference>
<dbReference type="SMART" id="SM00220">
    <property type="entry name" value="S_TKc"/>
    <property type="match status" value="1"/>
</dbReference>
<dbReference type="GO" id="GO:0004674">
    <property type="term" value="F:protein serine/threonine kinase activity"/>
    <property type="evidence" value="ECO:0007669"/>
    <property type="project" value="UniProtKB-KW"/>
</dbReference>
<comment type="caution">
    <text evidence="9">The sequence shown here is derived from an EMBL/GenBank/DDBJ whole genome shotgun (WGS) entry which is preliminary data.</text>
</comment>
<dbReference type="PROSITE" id="PS50011">
    <property type="entry name" value="PROTEIN_KINASE_DOM"/>
    <property type="match status" value="1"/>
</dbReference>
<evidence type="ECO:0000256" key="6">
    <source>
        <dbReference type="ARBA" id="ARBA00022840"/>
    </source>
</evidence>
<protein>
    <recommendedName>
        <fullName evidence="1">non-specific serine/threonine protein kinase</fullName>
        <ecNumber evidence="1">2.7.11.1</ecNumber>
    </recommendedName>
</protein>
<proteinExistence type="predicted"/>
<dbReference type="InterPro" id="IPR017441">
    <property type="entry name" value="Protein_kinase_ATP_BS"/>
</dbReference>
<dbReference type="AlphaFoldDB" id="A6FY01"/>
<evidence type="ECO:0000256" key="7">
    <source>
        <dbReference type="PROSITE-ProRule" id="PRU10141"/>
    </source>
</evidence>
<dbReference type="FunFam" id="1.10.510.10:FF:000021">
    <property type="entry name" value="Serine/threonine protein kinase"/>
    <property type="match status" value="1"/>
</dbReference>
<feature type="domain" description="Protein kinase" evidence="8">
    <location>
        <begin position="22"/>
        <end position="286"/>
    </location>
</feature>
<dbReference type="Pfam" id="PF05099">
    <property type="entry name" value="TerB"/>
    <property type="match status" value="2"/>
</dbReference>
<dbReference type="EMBL" id="ABCS01000003">
    <property type="protein sequence ID" value="EDM81380.1"/>
    <property type="molecule type" value="Genomic_DNA"/>
</dbReference>
<dbReference type="InterPro" id="IPR007791">
    <property type="entry name" value="DjlA_N"/>
</dbReference>
<dbReference type="Proteomes" id="UP000005801">
    <property type="component" value="Unassembled WGS sequence"/>
</dbReference>
<sequence>MPREDPHSAEDPLLGAVLGNRYKVLELVGEGGMGQVYRGQHVGLDRPVAIKVLRHEFGMDRSLIERFLREARAASRIGHENIVDIIDVGNIPEGGAYFVMEFLEGNELEDLLNREGRMPWARARGILIQIARALGAAHKVGVIHRDMKPSNVVLVHRDGNPDYVKLLDFGIAKIEDEAGLTQTGMVFGTVAYMSPEQAMAQSVDSRADIYALGCLAFELLSGQLPFDDVNPTRMLDMHIEDPAPKLREVSPHAGIPPAVEVAVLRAMAKAADDRFQTMAAFADALAAVPADYEVPGAGKRKRPPRPQVRRAPILARKRVTSAPIDVRGARVPMPPELTMLSTLYVALAASDGELDGAETELIVERVHEWRSSLARRDVGTLLRHTLADFQAMAKASPDGGLAARNKRVSEACEDLQRLLERKQLAAILADLYEIAGVDGRVPDEELRFIVKVTSLLGLTPDPRLLATAYLYLTLSHADGVVDPEEVKVVHEQLRSWAPEASEAEVKTVIRWARAEFERRPSVDEQLACAQEAANQLSLSADPDALRRILADLWRIAGADGFIADEEQRFIMDMVERFSGRS</sequence>
<reference evidence="9 10" key="1">
    <citation type="submission" date="2007-06" db="EMBL/GenBank/DDBJ databases">
        <authorList>
            <person name="Shimkets L."/>
            <person name="Ferriera S."/>
            <person name="Johnson J."/>
            <person name="Kravitz S."/>
            <person name="Beeson K."/>
            <person name="Sutton G."/>
            <person name="Rogers Y.-H."/>
            <person name="Friedman R."/>
            <person name="Frazier M."/>
            <person name="Venter J.C."/>
        </authorList>
    </citation>
    <scope>NUCLEOTIDE SEQUENCE [LARGE SCALE GENOMIC DNA]</scope>
    <source>
        <strain evidence="9 10">SIR-1</strain>
    </source>
</reference>
<dbReference type="PANTHER" id="PTHR43289:SF6">
    <property type="entry name" value="SERINE_THREONINE-PROTEIN KINASE NEKL-3"/>
    <property type="match status" value="1"/>
</dbReference>
<gene>
    <name evidence="9" type="ORF">PPSIR1_39355</name>
</gene>
<keyword evidence="2 9" id="KW-0723">Serine/threonine-protein kinase</keyword>
<organism evidence="9 10">
    <name type="scientific">Plesiocystis pacifica SIR-1</name>
    <dbReference type="NCBI Taxonomy" id="391625"/>
    <lineage>
        <taxon>Bacteria</taxon>
        <taxon>Pseudomonadati</taxon>
        <taxon>Myxococcota</taxon>
        <taxon>Polyangia</taxon>
        <taxon>Nannocystales</taxon>
        <taxon>Nannocystaceae</taxon>
        <taxon>Plesiocystis</taxon>
    </lineage>
</organism>
<dbReference type="InterPro" id="IPR011009">
    <property type="entry name" value="Kinase-like_dom_sf"/>
</dbReference>
<evidence type="ECO:0000259" key="8">
    <source>
        <dbReference type="PROSITE" id="PS50011"/>
    </source>
</evidence>
<keyword evidence="6 7" id="KW-0067">ATP-binding</keyword>
<accession>A6FY01</accession>
<keyword evidence="5 9" id="KW-0418">Kinase</keyword>
<dbReference type="PANTHER" id="PTHR43289">
    <property type="entry name" value="MITOGEN-ACTIVATED PROTEIN KINASE KINASE KINASE 20-RELATED"/>
    <property type="match status" value="1"/>
</dbReference>
<dbReference type="CDD" id="cd14014">
    <property type="entry name" value="STKc_PknB_like"/>
    <property type="match status" value="1"/>
</dbReference>
<keyword evidence="10" id="KW-1185">Reference proteome</keyword>
<dbReference type="CDD" id="cd07177">
    <property type="entry name" value="terB_like"/>
    <property type="match status" value="2"/>
</dbReference>
<evidence type="ECO:0000313" key="9">
    <source>
        <dbReference type="EMBL" id="EDM81380.1"/>
    </source>
</evidence>
<dbReference type="STRING" id="391625.PPSIR1_39355"/>
<dbReference type="SUPFAM" id="SSF158682">
    <property type="entry name" value="TerB-like"/>
    <property type="match status" value="2"/>
</dbReference>
<keyword evidence="4 7" id="KW-0547">Nucleotide-binding</keyword>
<evidence type="ECO:0000256" key="5">
    <source>
        <dbReference type="ARBA" id="ARBA00022777"/>
    </source>
</evidence>
<evidence type="ECO:0000256" key="4">
    <source>
        <dbReference type="ARBA" id="ARBA00022741"/>
    </source>
</evidence>
<dbReference type="SUPFAM" id="SSF56112">
    <property type="entry name" value="Protein kinase-like (PK-like)"/>
    <property type="match status" value="1"/>
</dbReference>
<dbReference type="Pfam" id="PF00069">
    <property type="entry name" value="Pkinase"/>
    <property type="match status" value="1"/>
</dbReference>
<name>A6FY01_9BACT</name>
<evidence type="ECO:0000256" key="1">
    <source>
        <dbReference type="ARBA" id="ARBA00012513"/>
    </source>
</evidence>
<evidence type="ECO:0000256" key="2">
    <source>
        <dbReference type="ARBA" id="ARBA00022527"/>
    </source>
</evidence>
<dbReference type="eggNOG" id="COG0515">
    <property type="taxonomic scope" value="Bacteria"/>
</dbReference>
<dbReference type="Gene3D" id="1.10.510.10">
    <property type="entry name" value="Transferase(Phosphotransferase) domain 1"/>
    <property type="match status" value="1"/>
</dbReference>
<evidence type="ECO:0000256" key="3">
    <source>
        <dbReference type="ARBA" id="ARBA00022679"/>
    </source>
</evidence>
<dbReference type="Gene3D" id="3.30.200.20">
    <property type="entry name" value="Phosphorylase Kinase, domain 1"/>
    <property type="match status" value="1"/>
</dbReference>
<keyword evidence="3" id="KW-0808">Transferase</keyword>
<dbReference type="OrthoDB" id="5481250at2"/>